<protein>
    <submittedName>
        <fullName evidence="2">YbaB/EbfC family DNA-binding protein</fullName>
    </submittedName>
</protein>
<dbReference type="Proteomes" id="UP000267164">
    <property type="component" value="Chromosome"/>
</dbReference>
<evidence type="ECO:0000256" key="1">
    <source>
        <dbReference type="SAM" id="MobiDB-lite"/>
    </source>
</evidence>
<keyword evidence="3" id="KW-1185">Reference proteome</keyword>
<proteinExistence type="predicted"/>
<feature type="region of interest" description="Disordered" evidence="1">
    <location>
        <begin position="128"/>
        <end position="172"/>
    </location>
</feature>
<feature type="compositionally biased region" description="Basic and acidic residues" evidence="1">
    <location>
        <begin position="135"/>
        <end position="161"/>
    </location>
</feature>
<sequence>MTNEAAKAQLADLVELVQGSFVSVARAQQDRARLTATAQAGGRRVTITVNADGVVIKTEFSDDIDDLSYSEIAAAVTEATQEAATQVQQKSQEILAALQSEQAKIPALSEVFPLMPDINAMMPTPPEVSMAPPDAPERCDPDTDTAPRFENVEQFEHDPSVRGRSNIAAPDW</sequence>
<evidence type="ECO:0000313" key="2">
    <source>
        <dbReference type="EMBL" id="AYF76582.1"/>
    </source>
</evidence>
<dbReference type="RefSeq" id="WP_120740238.1">
    <property type="nucleotide sequence ID" value="NZ_CP032568.1"/>
</dbReference>
<organism evidence="2 3">
    <name type="scientific">Nocardia yunnanensis</name>
    <dbReference type="NCBI Taxonomy" id="2382165"/>
    <lineage>
        <taxon>Bacteria</taxon>
        <taxon>Bacillati</taxon>
        <taxon>Actinomycetota</taxon>
        <taxon>Actinomycetes</taxon>
        <taxon>Mycobacteriales</taxon>
        <taxon>Nocardiaceae</taxon>
        <taxon>Nocardia</taxon>
    </lineage>
</organism>
<reference evidence="2 3" key="1">
    <citation type="submission" date="2018-09" db="EMBL/GenBank/DDBJ databases">
        <title>Nocardia yunnanensis sp. nov., an actinomycete isolated from a soil sample.</title>
        <authorList>
            <person name="Zhang J."/>
        </authorList>
    </citation>
    <scope>NUCLEOTIDE SEQUENCE [LARGE SCALE GENOMIC DNA]</scope>
    <source>
        <strain evidence="2 3">CFHS0054</strain>
    </source>
</reference>
<dbReference type="Gene3D" id="3.30.1310.10">
    <property type="entry name" value="Nucleoid-associated protein YbaB-like domain"/>
    <property type="match status" value="1"/>
</dbReference>
<dbReference type="GO" id="GO:0003677">
    <property type="term" value="F:DNA binding"/>
    <property type="evidence" value="ECO:0007669"/>
    <property type="project" value="UniProtKB-KW"/>
</dbReference>
<dbReference type="Pfam" id="PF02575">
    <property type="entry name" value="YbaB_DNA_bd"/>
    <property type="match status" value="1"/>
</dbReference>
<dbReference type="EMBL" id="CP032568">
    <property type="protein sequence ID" value="AYF76582.1"/>
    <property type="molecule type" value="Genomic_DNA"/>
</dbReference>
<dbReference type="AlphaFoldDB" id="A0A386ZFD2"/>
<evidence type="ECO:0000313" key="3">
    <source>
        <dbReference type="Proteomes" id="UP000267164"/>
    </source>
</evidence>
<dbReference type="KEGG" id="nyu:D7D52_25315"/>
<accession>A0A386ZFD2</accession>
<dbReference type="OrthoDB" id="4549950at2"/>
<dbReference type="InterPro" id="IPR036894">
    <property type="entry name" value="YbaB-like_sf"/>
</dbReference>
<name>A0A386ZFD2_9NOCA</name>
<keyword evidence="2" id="KW-0238">DNA-binding</keyword>
<dbReference type="InterPro" id="IPR004401">
    <property type="entry name" value="YbaB/EbfC"/>
</dbReference>
<dbReference type="SUPFAM" id="SSF82607">
    <property type="entry name" value="YbaB-like"/>
    <property type="match status" value="1"/>
</dbReference>
<gene>
    <name evidence="2" type="ORF">D7D52_25315</name>
</gene>